<comment type="similarity">
    <text evidence="1">Belongs to the PrpF family.</text>
</comment>
<dbReference type="InterPro" id="IPR012709">
    <property type="entry name" value="PrpF"/>
</dbReference>
<dbReference type="Gene3D" id="3.10.310.10">
    <property type="entry name" value="Diaminopimelate Epimerase, Chain A, domain 1"/>
    <property type="match status" value="2"/>
</dbReference>
<evidence type="ECO:0000256" key="2">
    <source>
        <dbReference type="ARBA" id="ARBA00023235"/>
    </source>
</evidence>
<dbReference type="NCBIfam" id="TIGR02334">
    <property type="entry name" value="prpF"/>
    <property type="match status" value="1"/>
</dbReference>
<dbReference type="GO" id="GO:0016853">
    <property type="term" value="F:isomerase activity"/>
    <property type="evidence" value="ECO:0007669"/>
    <property type="project" value="UniProtKB-KW"/>
</dbReference>
<proteinExistence type="inferred from homology"/>
<evidence type="ECO:0000313" key="3">
    <source>
        <dbReference type="EMBL" id="PMR73920.1"/>
    </source>
</evidence>
<reference evidence="3 4" key="1">
    <citation type="submission" date="2018-01" db="EMBL/GenBank/DDBJ databases">
        <title>Halomonas endophytica sp. nov., isolated from storage liquid in the stems of Populus euphratica.</title>
        <authorList>
            <person name="Chen C."/>
        </authorList>
    </citation>
    <scope>NUCLEOTIDE SEQUENCE [LARGE SCALE GENOMIC DNA]</scope>
    <source>
        <strain evidence="3 4">MC28</strain>
    </source>
</reference>
<dbReference type="Pfam" id="PF04303">
    <property type="entry name" value="PrpF"/>
    <property type="match status" value="1"/>
</dbReference>
<keyword evidence="4" id="KW-1185">Reference proteome</keyword>
<dbReference type="PANTHER" id="PTHR43709:SF2">
    <property type="entry name" value="DUF453 DOMAIN PROTEIN (AFU_ORTHOLOGUE AFUA_6G00360)"/>
    <property type="match status" value="1"/>
</dbReference>
<keyword evidence="2 3" id="KW-0413">Isomerase</keyword>
<dbReference type="AlphaFoldDB" id="A0A2N7U0F8"/>
<dbReference type="GO" id="GO:0019629">
    <property type="term" value="P:propionate catabolic process, 2-methylcitrate cycle"/>
    <property type="evidence" value="ECO:0007669"/>
    <property type="project" value="InterPro"/>
</dbReference>
<organism evidence="3 4">
    <name type="scientific">Billgrantia endophytica</name>
    <dbReference type="NCBI Taxonomy" id="2033802"/>
    <lineage>
        <taxon>Bacteria</taxon>
        <taxon>Pseudomonadati</taxon>
        <taxon>Pseudomonadota</taxon>
        <taxon>Gammaproteobacteria</taxon>
        <taxon>Oceanospirillales</taxon>
        <taxon>Halomonadaceae</taxon>
        <taxon>Billgrantia</taxon>
    </lineage>
</organism>
<dbReference type="RefSeq" id="WP_102654467.1">
    <property type="nucleotide sequence ID" value="NZ_PNRF01000032.1"/>
</dbReference>
<protein>
    <submittedName>
        <fullName evidence="3">2-methylaconitate cis-trans isomerase PrpF</fullName>
    </submittedName>
</protein>
<evidence type="ECO:0000256" key="1">
    <source>
        <dbReference type="ARBA" id="ARBA00007673"/>
    </source>
</evidence>
<comment type="caution">
    <text evidence="3">The sequence shown here is derived from an EMBL/GenBank/DDBJ whole genome shotgun (WGS) entry which is preliminary data.</text>
</comment>
<sequence>MAHAPQHHVSQIRIPATYMRGGTSKGVFFRLQDLPDAAQIPGEARDKLLMRVIGSPDPYQKQIDGMGGATSSTSKTVILSKSTQPDHDVDYLFGQVAIDKAFVDWSGNCGNLSAAVGPFAISNGLVDPVRIPQDGVATVRIWQANIRKTIIAEVPMTGGAVQETGDFELDGVTFPAAEIPVAFMDPADGEGEMFPTGNLVDDLEVPGVGTLKATLINAGIPTIFINAEAIGYTGNELQDAINGNPDALAMFERIRAHGAVRMGLIRHADEAASRQHTPKVAFVAKPVDYIASSGKAVKAADVDLLVRALSMGKLHHAMMGTAAVAIGTAAAVPGTLVNLAAGGGDRTSVHFGHPSGTLRVGAEATQVNGDWTVTKAIMSRSARVLMEGWVRVPGDTFPVG</sequence>
<name>A0A2N7U0F8_9GAMM</name>
<dbReference type="SUPFAM" id="SSF54506">
    <property type="entry name" value="Diaminopimelate epimerase-like"/>
    <property type="match status" value="2"/>
</dbReference>
<dbReference type="Proteomes" id="UP000235803">
    <property type="component" value="Unassembled WGS sequence"/>
</dbReference>
<dbReference type="InterPro" id="IPR007400">
    <property type="entry name" value="PrpF-like"/>
</dbReference>
<dbReference type="FunFam" id="3.10.310.10:FF:000018">
    <property type="entry name" value="2-methylaconitate cis-trans isomerase"/>
    <property type="match status" value="1"/>
</dbReference>
<gene>
    <name evidence="3" type="primary">prpF</name>
    <name evidence="3" type="ORF">C1H69_16500</name>
</gene>
<dbReference type="PANTHER" id="PTHR43709">
    <property type="entry name" value="ACONITATE ISOMERASE-RELATED"/>
    <property type="match status" value="1"/>
</dbReference>
<accession>A0A2N7U0F8</accession>
<evidence type="ECO:0000313" key="4">
    <source>
        <dbReference type="Proteomes" id="UP000235803"/>
    </source>
</evidence>
<dbReference type="OrthoDB" id="9779763at2"/>
<dbReference type="EMBL" id="PNRF01000032">
    <property type="protein sequence ID" value="PMR73920.1"/>
    <property type="molecule type" value="Genomic_DNA"/>
</dbReference>